<dbReference type="RefSeq" id="WP_259200744.1">
    <property type="nucleotide sequence ID" value="NZ_JANUXY010000010.1"/>
</dbReference>
<evidence type="ECO:0000256" key="10">
    <source>
        <dbReference type="ARBA" id="ARBA00023316"/>
    </source>
</evidence>
<reference evidence="15 16" key="1">
    <citation type="journal article" date="2023" name="Int. J. Syst. Evol. Microbiol.">
        <title>Streptococcus sciuri sp. nov., Staphylococcus marylandisciuri sp. nov. and Staphylococcus americanisciuri sp. nov., isolated from faeces of eastern grey squirrel (Sciurus carolinensis).</title>
        <authorList>
            <person name="Volokhov D.V."/>
            <person name="Zagorodnyaya T.A."/>
            <person name="Furtak V.A."/>
            <person name="Nattanmai G."/>
            <person name="Randall L."/>
            <person name="Jose S."/>
            <person name="Gao Y."/>
            <person name="Eisenberg T."/>
            <person name="Delmonte P."/>
            <person name="Blom J."/>
            <person name="Mitchell K.K."/>
        </authorList>
    </citation>
    <scope>NUCLEOTIDE SEQUENCE [LARGE SCALE GENOMIC DNA]</scope>
    <source>
        <strain evidence="15 16">GRT3</strain>
    </source>
</reference>
<dbReference type="SUPFAM" id="SSF46589">
    <property type="entry name" value="tRNA-binding arm"/>
    <property type="match status" value="1"/>
</dbReference>
<organism evidence="15 16">
    <name type="scientific">Staphylococcus americanisciuri</name>
    <dbReference type="NCBI Taxonomy" id="2973940"/>
    <lineage>
        <taxon>Bacteria</taxon>
        <taxon>Bacillati</taxon>
        <taxon>Bacillota</taxon>
        <taxon>Bacilli</taxon>
        <taxon>Bacillales</taxon>
        <taxon>Staphylococcaceae</taxon>
        <taxon>Staphylococcus</taxon>
    </lineage>
</organism>
<keyword evidence="14" id="KW-0175">Coiled coil</keyword>
<evidence type="ECO:0000256" key="11">
    <source>
        <dbReference type="ARBA" id="ARBA00030706"/>
    </source>
</evidence>
<dbReference type="Pfam" id="PF02388">
    <property type="entry name" value="FemAB"/>
    <property type="match status" value="1"/>
</dbReference>
<evidence type="ECO:0000256" key="4">
    <source>
        <dbReference type="ARBA" id="ARBA00016236"/>
    </source>
</evidence>
<comment type="subcellular location">
    <subcellularLocation>
        <location evidence="1">Cytoplasm</location>
    </subcellularLocation>
</comment>
<proteinExistence type="inferred from homology"/>
<accession>A0ABT2F3W8</accession>
<name>A0ABT2F3W8_9STAP</name>
<comment type="caution">
    <text evidence="15">The sequence shown here is derived from an EMBL/GenBank/DDBJ whole genome shotgun (WGS) entry which is preliminary data.</text>
</comment>
<dbReference type="InterPro" id="IPR016181">
    <property type="entry name" value="Acyl_CoA_acyltransferase"/>
</dbReference>
<dbReference type="InterPro" id="IPR010978">
    <property type="entry name" value="tRNA-bd_arm"/>
</dbReference>
<dbReference type="InterPro" id="IPR003447">
    <property type="entry name" value="FEMABX"/>
</dbReference>
<dbReference type="PANTHER" id="PTHR36174:SF2">
    <property type="entry name" value="AMINOACYLTRANSFERASE FEMA"/>
    <property type="match status" value="1"/>
</dbReference>
<evidence type="ECO:0000256" key="8">
    <source>
        <dbReference type="ARBA" id="ARBA00022984"/>
    </source>
</evidence>
<keyword evidence="8" id="KW-0573">Peptidoglycan synthesis</keyword>
<evidence type="ECO:0000256" key="1">
    <source>
        <dbReference type="ARBA" id="ARBA00004496"/>
    </source>
</evidence>
<keyword evidence="7" id="KW-0133">Cell shape</keyword>
<dbReference type="EMBL" id="JANUXY010000010">
    <property type="protein sequence ID" value="MCS4487097.1"/>
    <property type="molecule type" value="Genomic_DNA"/>
</dbReference>
<protein>
    <recommendedName>
        <fullName evidence="4">Aminoacyltransferase FemA</fullName>
        <ecNumber evidence="3">2.3.2.17</ecNumber>
    </recommendedName>
    <alternativeName>
        <fullName evidence="12">Factor essential for expression of methicillin resistance A</fullName>
    </alternativeName>
    <alternativeName>
        <fullName evidence="11">N-acetylmuramoyl-L-alanyl-D-glutamyl-L-lysyl-(N6-glycyl)-D-alanyl-D-alanine-diphosphoundecaprenyl-N-acetylglucosamine:glycine glycyltransferase</fullName>
    </alternativeName>
</protein>
<dbReference type="EC" id="2.3.2.17" evidence="3"/>
<comment type="similarity">
    <text evidence="2">Belongs to the FemABX family.</text>
</comment>
<feature type="coiled-coil region" evidence="14">
    <location>
        <begin position="241"/>
        <end position="302"/>
    </location>
</feature>
<evidence type="ECO:0000256" key="5">
    <source>
        <dbReference type="ARBA" id="ARBA00022490"/>
    </source>
</evidence>
<dbReference type="Gene3D" id="3.40.630.30">
    <property type="match status" value="2"/>
</dbReference>
<evidence type="ECO:0000256" key="9">
    <source>
        <dbReference type="ARBA" id="ARBA00023315"/>
    </source>
</evidence>
<keyword evidence="9" id="KW-0012">Acyltransferase</keyword>
<keyword evidence="10" id="KW-0961">Cell wall biogenesis/degradation</keyword>
<evidence type="ECO:0000256" key="3">
    <source>
        <dbReference type="ARBA" id="ARBA00012466"/>
    </source>
</evidence>
<dbReference type="InterPro" id="IPR050644">
    <property type="entry name" value="PG_Glycine_Bridge_Synth"/>
</dbReference>
<sequence>MQFTELTEQEYRNFIKQHFRQFSQSIEHYRYRHKHGKTVYLLGVKDHSGEVIAAGLFTAAPIMRFFNYVYSHRGPVMDYNNATLVKYFFESLTRYLRWRRCIFALIDPYIPLNERDHNGHIIVQHDQQSLLSQLTKLGYQYQGLTTGYSDLSQGRWLSVLPLKGKTEQDLLKAMDYNTARSIKKSRDMGVQVRDLTRDELATFHALYKMAEEKHGFSTFSPDYIEQFLDMYPTKSMMKLAYLDLDEHMANLQIELKQAEHRRTTLQQAVDEAPKSKKRRNVLKEQEIICESLKKRYSEAQALQAEHGNILHLAGAIFVENEHELVYMYSGSNPAFNRYMGNYTLQWEMIRYALEQGHTRYNFYGVTGVFSRDAEDYGVLDFKKGFGGYIEELVGDFIKPIHPLLYRLYNIKHRR</sequence>
<evidence type="ECO:0000256" key="14">
    <source>
        <dbReference type="SAM" id="Coils"/>
    </source>
</evidence>
<evidence type="ECO:0000256" key="6">
    <source>
        <dbReference type="ARBA" id="ARBA00022679"/>
    </source>
</evidence>
<evidence type="ECO:0000256" key="2">
    <source>
        <dbReference type="ARBA" id="ARBA00009943"/>
    </source>
</evidence>
<evidence type="ECO:0000256" key="12">
    <source>
        <dbReference type="ARBA" id="ARBA00032233"/>
    </source>
</evidence>
<dbReference type="Proteomes" id="UP001205609">
    <property type="component" value="Unassembled WGS sequence"/>
</dbReference>
<keyword evidence="16" id="KW-1185">Reference proteome</keyword>
<dbReference type="PROSITE" id="PS51191">
    <property type="entry name" value="FEMABX"/>
    <property type="match status" value="1"/>
</dbReference>
<keyword evidence="5" id="KW-0963">Cytoplasm</keyword>
<dbReference type="SUPFAM" id="SSF55729">
    <property type="entry name" value="Acyl-CoA N-acyltransferases (Nat)"/>
    <property type="match status" value="2"/>
</dbReference>
<evidence type="ECO:0000256" key="13">
    <source>
        <dbReference type="ARBA" id="ARBA00047483"/>
    </source>
</evidence>
<evidence type="ECO:0000313" key="16">
    <source>
        <dbReference type="Proteomes" id="UP001205609"/>
    </source>
</evidence>
<keyword evidence="6" id="KW-0808">Transferase</keyword>
<dbReference type="Gene3D" id="1.20.58.90">
    <property type="match status" value="1"/>
</dbReference>
<dbReference type="PANTHER" id="PTHR36174">
    <property type="entry name" value="LIPID II:GLYCINE GLYCYLTRANSFERASE"/>
    <property type="match status" value="1"/>
</dbReference>
<evidence type="ECO:0000256" key="7">
    <source>
        <dbReference type="ARBA" id="ARBA00022960"/>
    </source>
</evidence>
<comment type="catalytic activity">
    <reaction evidence="13">
        <text>beta-D-GlcNAc-(1-&gt;4)-Mur2Ac(oyl-L-Ala-D-isoglutaminyl-L-Lys-(N(6)-Gly)-D-Ala-D-Ala)-di-trans,octa-cis-undecaprenyl diphosphate + 2 glycyl-tRNA(Gly) = MurNAc-L-Ala-D-isoglutaminyl-L-Lys-(N(6)-tri-Gly)-D-Ala-D-Ala-diphospho-di-trans,octa-cis-undecaprenyl-GlcNAc + 2 tRNA(Gly) + 2 H(+)</text>
        <dbReference type="Rhea" id="RHEA:30439"/>
        <dbReference type="Rhea" id="RHEA-COMP:9664"/>
        <dbReference type="Rhea" id="RHEA-COMP:9683"/>
        <dbReference type="ChEBI" id="CHEBI:15378"/>
        <dbReference type="ChEBI" id="CHEBI:62234"/>
        <dbReference type="ChEBI" id="CHEBI:62235"/>
        <dbReference type="ChEBI" id="CHEBI:78442"/>
        <dbReference type="ChEBI" id="CHEBI:78522"/>
        <dbReference type="EC" id="2.3.2.17"/>
    </reaction>
</comment>
<gene>
    <name evidence="15" type="ORF">NXS11_09375</name>
</gene>
<evidence type="ECO:0000313" key="15">
    <source>
        <dbReference type="EMBL" id="MCS4487097.1"/>
    </source>
</evidence>